<feature type="domain" description="Zn(2)-C6 fungal-type" evidence="5">
    <location>
        <begin position="14"/>
        <end position="44"/>
    </location>
</feature>
<dbReference type="PANTHER" id="PTHR46910">
    <property type="entry name" value="TRANSCRIPTION FACTOR PDR1"/>
    <property type="match status" value="1"/>
</dbReference>
<accession>A0A9P6X566</accession>
<comment type="caution">
    <text evidence="6">The sequence shown here is derived from an EMBL/GenBank/DDBJ whole genome shotgun (WGS) entry which is preliminary data.</text>
</comment>
<dbReference type="GO" id="GO:0008270">
    <property type="term" value="F:zinc ion binding"/>
    <property type="evidence" value="ECO:0007669"/>
    <property type="project" value="InterPro"/>
</dbReference>
<sequence length="479" mass="55416">MTKVTNKRVKVTVACIICRKKKVKCDGIQPACSRCESNGIECQYSNSYKKRGPPKIRIEIIENRMHRIKTLLQPKQIIHSGLNNLGQVPVNTLFCLITEAVEQKKSYGSNDMMSYFSMNSDHIWSELYFTHFNNLFPLLSQSDFKQDNDPLLNFAVCALGSLYGLDRHHSVLFERAQHILHASTVQYSISTVQALIILCWYSHLIGDAKKCEMLRYQLAQAIDWLQCVPDVEIKRRTYWIAWVMDQWIASCTLSERMIHEWSCQWPRSEEAFIEFIRLSLILKDIHQGKQTTETDLTAWLLNLPSFLDYNKSSSVITKIYRILYYTAQMILNQHHQHQSSHSICITAANTILYITQQMVNLGQASFALNTFFISLTFATSFIHLNSNDCLSKPICLLNQINCTLLSKDEFDQLLQNYFYIQHTPSLEFCGVEQLLSDWSFIDNESYTTTSTTSPISYYSPTQSPLLKDEFILDTASFFY</sequence>
<dbReference type="EMBL" id="JAANQT010001399">
    <property type="protein sequence ID" value="KAG1305296.1"/>
    <property type="molecule type" value="Genomic_DNA"/>
</dbReference>
<evidence type="ECO:0000313" key="7">
    <source>
        <dbReference type="Proteomes" id="UP000716291"/>
    </source>
</evidence>
<comment type="subcellular location">
    <subcellularLocation>
        <location evidence="1">Nucleus</location>
    </subcellularLocation>
</comment>
<dbReference type="Pfam" id="PF04082">
    <property type="entry name" value="Fungal_trans"/>
    <property type="match status" value="1"/>
</dbReference>
<keyword evidence="2" id="KW-0479">Metal-binding</keyword>
<organism evidence="6 7">
    <name type="scientific">Rhizopus oryzae</name>
    <name type="common">Mucormycosis agent</name>
    <name type="synonym">Rhizopus arrhizus var. delemar</name>
    <dbReference type="NCBI Taxonomy" id="64495"/>
    <lineage>
        <taxon>Eukaryota</taxon>
        <taxon>Fungi</taxon>
        <taxon>Fungi incertae sedis</taxon>
        <taxon>Mucoromycota</taxon>
        <taxon>Mucoromycotina</taxon>
        <taxon>Mucoromycetes</taxon>
        <taxon>Mucorales</taxon>
        <taxon>Mucorineae</taxon>
        <taxon>Rhizopodaceae</taxon>
        <taxon>Rhizopus</taxon>
    </lineage>
</organism>
<dbReference type="GO" id="GO:0005634">
    <property type="term" value="C:nucleus"/>
    <property type="evidence" value="ECO:0007669"/>
    <property type="project" value="UniProtKB-SubCell"/>
</dbReference>
<dbReference type="PROSITE" id="PS50048">
    <property type="entry name" value="ZN2_CY6_FUNGAL_2"/>
    <property type="match status" value="1"/>
</dbReference>
<keyword evidence="4" id="KW-0539">Nucleus</keyword>
<dbReference type="SMART" id="SM00066">
    <property type="entry name" value="GAL4"/>
    <property type="match status" value="1"/>
</dbReference>
<keyword evidence="7" id="KW-1185">Reference proteome</keyword>
<dbReference type="InterPro" id="IPR050987">
    <property type="entry name" value="AtrR-like"/>
</dbReference>
<dbReference type="Pfam" id="PF00172">
    <property type="entry name" value="Zn_clus"/>
    <property type="match status" value="1"/>
</dbReference>
<evidence type="ECO:0000313" key="6">
    <source>
        <dbReference type="EMBL" id="KAG1305296.1"/>
    </source>
</evidence>
<dbReference type="GO" id="GO:0000981">
    <property type="term" value="F:DNA-binding transcription factor activity, RNA polymerase II-specific"/>
    <property type="evidence" value="ECO:0007669"/>
    <property type="project" value="InterPro"/>
</dbReference>
<dbReference type="InterPro" id="IPR007219">
    <property type="entry name" value="XnlR_reg_dom"/>
</dbReference>
<evidence type="ECO:0000256" key="2">
    <source>
        <dbReference type="ARBA" id="ARBA00022723"/>
    </source>
</evidence>
<dbReference type="PROSITE" id="PS00463">
    <property type="entry name" value="ZN2_CY6_FUNGAL_1"/>
    <property type="match status" value="1"/>
</dbReference>
<evidence type="ECO:0000256" key="3">
    <source>
        <dbReference type="ARBA" id="ARBA00023125"/>
    </source>
</evidence>
<name>A0A9P6X566_RHIOR</name>
<dbReference type="Proteomes" id="UP000716291">
    <property type="component" value="Unassembled WGS sequence"/>
</dbReference>
<keyword evidence="3" id="KW-0238">DNA-binding</keyword>
<evidence type="ECO:0000259" key="5">
    <source>
        <dbReference type="PROSITE" id="PS50048"/>
    </source>
</evidence>
<evidence type="ECO:0000256" key="4">
    <source>
        <dbReference type="ARBA" id="ARBA00023242"/>
    </source>
</evidence>
<dbReference type="GO" id="GO:0003677">
    <property type="term" value="F:DNA binding"/>
    <property type="evidence" value="ECO:0007669"/>
    <property type="project" value="UniProtKB-KW"/>
</dbReference>
<dbReference type="CDD" id="cd00067">
    <property type="entry name" value="GAL4"/>
    <property type="match status" value="1"/>
</dbReference>
<dbReference type="GO" id="GO:0006351">
    <property type="term" value="P:DNA-templated transcription"/>
    <property type="evidence" value="ECO:0007669"/>
    <property type="project" value="InterPro"/>
</dbReference>
<dbReference type="SUPFAM" id="SSF57701">
    <property type="entry name" value="Zn2/Cys6 DNA-binding domain"/>
    <property type="match status" value="1"/>
</dbReference>
<reference evidence="6" key="1">
    <citation type="journal article" date="2020" name="Microb. Genom.">
        <title>Genetic diversity of clinical and environmental Mucorales isolates obtained from an investigation of mucormycosis cases among solid organ transplant recipients.</title>
        <authorList>
            <person name="Nguyen M.H."/>
            <person name="Kaul D."/>
            <person name="Muto C."/>
            <person name="Cheng S.J."/>
            <person name="Richter R.A."/>
            <person name="Bruno V.M."/>
            <person name="Liu G."/>
            <person name="Beyhan S."/>
            <person name="Sundermann A.J."/>
            <person name="Mounaud S."/>
            <person name="Pasculle A.W."/>
            <person name="Nierman W.C."/>
            <person name="Driscoll E."/>
            <person name="Cumbie R."/>
            <person name="Clancy C.J."/>
            <person name="Dupont C.L."/>
        </authorList>
    </citation>
    <scope>NUCLEOTIDE SEQUENCE</scope>
    <source>
        <strain evidence="6">GL11</strain>
    </source>
</reference>
<evidence type="ECO:0000256" key="1">
    <source>
        <dbReference type="ARBA" id="ARBA00004123"/>
    </source>
</evidence>
<dbReference type="AlphaFoldDB" id="A0A9P6X566"/>
<dbReference type="InterPro" id="IPR001138">
    <property type="entry name" value="Zn2Cys6_DnaBD"/>
</dbReference>
<proteinExistence type="predicted"/>
<dbReference type="CDD" id="cd12148">
    <property type="entry name" value="fungal_TF_MHR"/>
    <property type="match status" value="1"/>
</dbReference>
<dbReference type="PANTHER" id="PTHR46910:SF3">
    <property type="entry name" value="HALOTOLERANCE PROTEIN 9-RELATED"/>
    <property type="match status" value="1"/>
</dbReference>
<protein>
    <recommendedName>
        <fullName evidence="5">Zn(2)-C6 fungal-type domain-containing protein</fullName>
    </recommendedName>
</protein>
<gene>
    <name evidence="6" type="ORF">G6F64_008491</name>
</gene>
<dbReference type="Gene3D" id="4.10.240.10">
    <property type="entry name" value="Zn(2)-C6 fungal-type DNA-binding domain"/>
    <property type="match status" value="1"/>
</dbReference>
<dbReference type="InterPro" id="IPR036864">
    <property type="entry name" value="Zn2-C6_fun-type_DNA-bd_sf"/>
</dbReference>